<evidence type="ECO:0000313" key="2">
    <source>
        <dbReference type="EMBL" id="KAJ7626753.1"/>
    </source>
</evidence>
<dbReference type="Proteomes" id="UP001221757">
    <property type="component" value="Unassembled WGS sequence"/>
</dbReference>
<gene>
    <name evidence="2" type="ORF">B0H17DRAFT_1218519</name>
</gene>
<sequence length="172" mass="18780">MDPAQLAINAIHEIEVELARPPPSIPKVCTIVGCNYRGAKYRCTVCFPYKFVCLSCARCHHLHNPFHWIEVASGNKIRVVSLKSLGMRIQLGHSVADTCPLPIAADANFRICNAHGVHEASVDYCGCNGAPSHAQQLLSHRFYPNRDVSPTYAVAFELAYGFGPNGFGPISS</sequence>
<protein>
    <recommendedName>
        <fullName evidence="1">CxC2-like cysteine cluster KDZ transposase-associated domain-containing protein</fullName>
    </recommendedName>
</protein>
<reference evidence="2" key="1">
    <citation type="submission" date="2023-03" db="EMBL/GenBank/DDBJ databases">
        <title>Massive genome expansion in bonnet fungi (Mycena s.s.) driven by repeated elements and novel gene families across ecological guilds.</title>
        <authorList>
            <consortium name="Lawrence Berkeley National Laboratory"/>
            <person name="Harder C.B."/>
            <person name="Miyauchi S."/>
            <person name="Viragh M."/>
            <person name="Kuo A."/>
            <person name="Thoen E."/>
            <person name="Andreopoulos B."/>
            <person name="Lu D."/>
            <person name="Skrede I."/>
            <person name="Drula E."/>
            <person name="Henrissat B."/>
            <person name="Morin E."/>
            <person name="Kohler A."/>
            <person name="Barry K."/>
            <person name="LaButti K."/>
            <person name="Morin E."/>
            <person name="Salamov A."/>
            <person name="Lipzen A."/>
            <person name="Mereny Z."/>
            <person name="Hegedus B."/>
            <person name="Baldrian P."/>
            <person name="Stursova M."/>
            <person name="Weitz H."/>
            <person name="Taylor A."/>
            <person name="Grigoriev I.V."/>
            <person name="Nagy L.G."/>
            <person name="Martin F."/>
            <person name="Kauserud H."/>
        </authorList>
    </citation>
    <scope>NUCLEOTIDE SEQUENCE</scope>
    <source>
        <strain evidence="2">CBHHK067</strain>
    </source>
</reference>
<evidence type="ECO:0000313" key="3">
    <source>
        <dbReference type="Proteomes" id="UP001221757"/>
    </source>
</evidence>
<accession>A0AAD7FLC9</accession>
<proteinExistence type="predicted"/>
<dbReference type="Pfam" id="PF18803">
    <property type="entry name" value="CxC2"/>
    <property type="match status" value="1"/>
</dbReference>
<comment type="caution">
    <text evidence="2">The sequence shown here is derived from an EMBL/GenBank/DDBJ whole genome shotgun (WGS) entry which is preliminary data.</text>
</comment>
<dbReference type="AlphaFoldDB" id="A0AAD7FLC9"/>
<keyword evidence="3" id="KW-1185">Reference proteome</keyword>
<name>A0AAD7FLC9_MYCRO</name>
<evidence type="ECO:0000259" key="1">
    <source>
        <dbReference type="Pfam" id="PF18803"/>
    </source>
</evidence>
<feature type="domain" description="CxC2-like cysteine cluster KDZ transposase-associated" evidence="1">
    <location>
        <begin position="82"/>
        <end position="158"/>
    </location>
</feature>
<dbReference type="InterPro" id="IPR041457">
    <property type="entry name" value="CxC2_KDZ-assoc"/>
</dbReference>
<dbReference type="EMBL" id="JARKIE010000572">
    <property type="protein sequence ID" value="KAJ7626753.1"/>
    <property type="molecule type" value="Genomic_DNA"/>
</dbReference>
<organism evidence="2 3">
    <name type="scientific">Mycena rosella</name>
    <name type="common">Pink bonnet</name>
    <name type="synonym">Agaricus rosellus</name>
    <dbReference type="NCBI Taxonomy" id="1033263"/>
    <lineage>
        <taxon>Eukaryota</taxon>
        <taxon>Fungi</taxon>
        <taxon>Dikarya</taxon>
        <taxon>Basidiomycota</taxon>
        <taxon>Agaricomycotina</taxon>
        <taxon>Agaricomycetes</taxon>
        <taxon>Agaricomycetidae</taxon>
        <taxon>Agaricales</taxon>
        <taxon>Marasmiineae</taxon>
        <taxon>Mycenaceae</taxon>
        <taxon>Mycena</taxon>
    </lineage>
</organism>